<evidence type="ECO:0000256" key="4">
    <source>
        <dbReference type="ARBA" id="ARBA00022989"/>
    </source>
</evidence>
<keyword evidence="2" id="KW-0488">Methylation</keyword>
<keyword evidence="8" id="KW-1185">Reference proteome</keyword>
<dbReference type="Gene3D" id="3.30.700.10">
    <property type="entry name" value="Glycoprotein, Type 4 Pilin"/>
    <property type="match status" value="1"/>
</dbReference>
<evidence type="ECO:0000256" key="2">
    <source>
        <dbReference type="ARBA" id="ARBA00022481"/>
    </source>
</evidence>
<keyword evidence="4 6" id="KW-1133">Transmembrane helix</keyword>
<sequence>MKKDYRNKGFTLVEMIVVIVIIGILLAILVPGMFRYIQKAKEQQAIVECRTVVTAAQTLSYELYAKKLFISDTFCTNENKNIILTNADVKGLINDIKFTINSAQVSYLSYTTSSNITVVYDINNSSVFKIMDGSKNTTTMDSRTDYAINEYQKILADNSLYGQGKPFSNPHDALKDSFFNSSYSELNSYEKNILDGHIANPEKYKWKPCFYTDSAGQKHTFFVACTAANAQMNTPLMFYNGSYYYYKAWNNNTIGTNSIFDNINTDEKRKQFEKIINTEITSSSKEINNDAKQTWVKVVD</sequence>
<gene>
    <name evidence="7" type="ORF">DXC51_15540</name>
</gene>
<dbReference type="GO" id="GO:0016020">
    <property type="term" value="C:membrane"/>
    <property type="evidence" value="ECO:0007669"/>
    <property type="project" value="UniProtKB-SubCell"/>
</dbReference>
<evidence type="ECO:0000313" key="8">
    <source>
        <dbReference type="Proteomes" id="UP000260812"/>
    </source>
</evidence>
<dbReference type="AlphaFoldDB" id="A0A3E3I2E9"/>
<proteinExistence type="predicted"/>
<dbReference type="SUPFAM" id="SSF54523">
    <property type="entry name" value="Pili subunits"/>
    <property type="match status" value="1"/>
</dbReference>
<comment type="subcellular location">
    <subcellularLocation>
        <location evidence="1">Membrane</location>
        <topology evidence="1">Single-pass membrane protein</topology>
    </subcellularLocation>
</comment>
<dbReference type="RefSeq" id="WP_117544873.1">
    <property type="nucleotide sequence ID" value="NZ_JBKUNB010000009.1"/>
</dbReference>
<keyword evidence="5 6" id="KW-0472">Membrane</keyword>
<evidence type="ECO:0000313" key="7">
    <source>
        <dbReference type="EMBL" id="RGE58823.1"/>
    </source>
</evidence>
<dbReference type="Pfam" id="PF07963">
    <property type="entry name" value="N_methyl"/>
    <property type="match status" value="1"/>
</dbReference>
<evidence type="ECO:0000256" key="3">
    <source>
        <dbReference type="ARBA" id="ARBA00022692"/>
    </source>
</evidence>
<dbReference type="PROSITE" id="PS00409">
    <property type="entry name" value="PROKAR_NTER_METHYL"/>
    <property type="match status" value="1"/>
</dbReference>
<dbReference type="NCBIfam" id="TIGR02532">
    <property type="entry name" value="IV_pilin_GFxxxE"/>
    <property type="match status" value="1"/>
</dbReference>
<evidence type="ECO:0000256" key="5">
    <source>
        <dbReference type="ARBA" id="ARBA00023136"/>
    </source>
</evidence>
<accession>A0A3E3I2E9</accession>
<dbReference type="GeneID" id="97988241"/>
<evidence type="ECO:0000256" key="6">
    <source>
        <dbReference type="SAM" id="Phobius"/>
    </source>
</evidence>
<dbReference type="InterPro" id="IPR045584">
    <property type="entry name" value="Pilin-like"/>
</dbReference>
<dbReference type="Proteomes" id="UP000260812">
    <property type="component" value="Unassembled WGS sequence"/>
</dbReference>
<dbReference type="PANTHER" id="PTHR30093">
    <property type="entry name" value="GENERAL SECRETION PATHWAY PROTEIN G"/>
    <property type="match status" value="1"/>
</dbReference>
<keyword evidence="3 6" id="KW-0812">Transmembrane</keyword>
<feature type="transmembrane region" description="Helical" evidence="6">
    <location>
        <begin position="12"/>
        <end position="34"/>
    </location>
</feature>
<comment type="caution">
    <text evidence="7">The sequence shown here is derived from an EMBL/GenBank/DDBJ whole genome shotgun (WGS) entry which is preliminary data.</text>
</comment>
<organism evidence="7 8">
    <name type="scientific">Eisenbergiella massiliensis</name>
    <dbReference type="NCBI Taxonomy" id="1720294"/>
    <lineage>
        <taxon>Bacteria</taxon>
        <taxon>Bacillati</taxon>
        <taxon>Bacillota</taxon>
        <taxon>Clostridia</taxon>
        <taxon>Lachnospirales</taxon>
        <taxon>Lachnospiraceae</taxon>
        <taxon>Eisenbergiella</taxon>
    </lineage>
</organism>
<dbReference type="EMBL" id="QVLV01000010">
    <property type="protein sequence ID" value="RGE58823.1"/>
    <property type="molecule type" value="Genomic_DNA"/>
</dbReference>
<evidence type="ECO:0000256" key="1">
    <source>
        <dbReference type="ARBA" id="ARBA00004167"/>
    </source>
</evidence>
<name>A0A3E3I2E9_9FIRM</name>
<protein>
    <submittedName>
        <fullName evidence="7">Type II secretion system protein</fullName>
    </submittedName>
</protein>
<dbReference type="PANTHER" id="PTHR30093:SF44">
    <property type="entry name" value="TYPE II SECRETION SYSTEM CORE PROTEIN G"/>
    <property type="match status" value="1"/>
</dbReference>
<reference evidence="7 8" key="1">
    <citation type="submission" date="2018-08" db="EMBL/GenBank/DDBJ databases">
        <title>A genome reference for cultivated species of the human gut microbiota.</title>
        <authorList>
            <person name="Zou Y."/>
            <person name="Xue W."/>
            <person name="Luo G."/>
        </authorList>
    </citation>
    <scope>NUCLEOTIDE SEQUENCE [LARGE SCALE GENOMIC DNA]</scope>
    <source>
        <strain evidence="7 8">TF05-5AC</strain>
    </source>
</reference>
<dbReference type="InterPro" id="IPR012902">
    <property type="entry name" value="N_methyl_site"/>
</dbReference>